<organism evidence="4 5">
    <name type="scientific">Micromonospora pallida</name>
    <dbReference type="NCBI Taxonomy" id="145854"/>
    <lineage>
        <taxon>Bacteria</taxon>
        <taxon>Bacillati</taxon>
        <taxon>Actinomycetota</taxon>
        <taxon>Actinomycetes</taxon>
        <taxon>Micromonosporales</taxon>
        <taxon>Micromonosporaceae</taxon>
        <taxon>Micromonospora</taxon>
    </lineage>
</organism>
<evidence type="ECO:0000313" key="4">
    <source>
        <dbReference type="EMBL" id="SCL27468.1"/>
    </source>
</evidence>
<proteinExistence type="predicted"/>
<dbReference type="InterPro" id="IPR050766">
    <property type="entry name" value="Bact_Lucif_Oxidored"/>
</dbReference>
<dbReference type="InterPro" id="IPR011251">
    <property type="entry name" value="Luciferase-like_dom"/>
</dbReference>
<evidence type="ECO:0000256" key="2">
    <source>
        <dbReference type="ARBA" id="ARBA00023033"/>
    </source>
</evidence>
<dbReference type="GO" id="GO:0016705">
    <property type="term" value="F:oxidoreductase activity, acting on paired donors, with incorporation or reduction of molecular oxygen"/>
    <property type="evidence" value="ECO:0007669"/>
    <property type="project" value="InterPro"/>
</dbReference>
<dbReference type="Proteomes" id="UP000198959">
    <property type="component" value="Unassembled WGS sequence"/>
</dbReference>
<dbReference type="GO" id="GO:0005829">
    <property type="term" value="C:cytosol"/>
    <property type="evidence" value="ECO:0007669"/>
    <property type="project" value="TreeGrafter"/>
</dbReference>
<dbReference type="InterPro" id="IPR036661">
    <property type="entry name" value="Luciferase-like_sf"/>
</dbReference>
<dbReference type="AlphaFoldDB" id="A0A1C6SDN6"/>
<dbReference type="Gene3D" id="3.20.20.30">
    <property type="entry name" value="Luciferase-like domain"/>
    <property type="match status" value="1"/>
</dbReference>
<dbReference type="STRING" id="145854.GA0074692_2355"/>
<evidence type="ECO:0000313" key="5">
    <source>
        <dbReference type="Proteomes" id="UP000198959"/>
    </source>
</evidence>
<feature type="domain" description="Luciferase-like" evidence="3">
    <location>
        <begin position="27"/>
        <end position="339"/>
    </location>
</feature>
<keyword evidence="5" id="KW-1185">Reference proteome</keyword>
<name>A0A1C6SDN6_9ACTN</name>
<evidence type="ECO:0000259" key="3">
    <source>
        <dbReference type="Pfam" id="PF00296"/>
    </source>
</evidence>
<dbReference type="PANTHER" id="PTHR30137">
    <property type="entry name" value="LUCIFERASE-LIKE MONOOXYGENASE"/>
    <property type="match status" value="1"/>
</dbReference>
<gene>
    <name evidence="4" type="ORF">GA0074692_2355</name>
</gene>
<dbReference type="EMBL" id="FMHW01000002">
    <property type="protein sequence ID" value="SCL27468.1"/>
    <property type="molecule type" value="Genomic_DNA"/>
</dbReference>
<keyword evidence="1" id="KW-0560">Oxidoreductase</keyword>
<sequence>MSKRNVPQSRSTSTRLPEPIAKRTADMDFSLFFFADSRTSGDDRYRLLLESARFADANGFTAVWTPERHFHSFGGLYPNAAVTGAALAAITERIGIRAGSVVAPLHHPARIAEEWSVVDNLSGGRVGVSFASGWHAVDFVLRPEGYEDRKKVMVEAVETVRRLWRGEPVAFVDGTGEERTVRTQPAPVQPELPVWITSAGSPDTFRLAGRLGGGVLTHLLGQDVEALARNIRAYREELAATHGEQAPGHVALMLHTLIGEDRARVRELVREPFSAYLRSSIDLVVGTAGLPVGFDPSRLPERDREFLVARSFDRYFSTSGLFGTVADGAEMVHRLAAIGIDEIACLIDFGVPQEEVLRSLRHLDQLRRHPAAGERPAGVPA</sequence>
<protein>
    <submittedName>
        <fullName evidence="4">Natural product biosynthesis luciferase-like monooxygenase domain-containing protein</fullName>
    </submittedName>
</protein>
<reference evidence="5" key="1">
    <citation type="submission" date="2016-06" db="EMBL/GenBank/DDBJ databases">
        <authorList>
            <person name="Varghese N."/>
            <person name="Submissions Spin"/>
        </authorList>
    </citation>
    <scope>NUCLEOTIDE SEQUENCE [LARGE SCALE GENOMIC DNA]</scope>
    <source>
        <strain evidence="5">DSM 43817</strain>
    </source>
</reference>
<dbReference type="GO" id="GO:0004497">
    <property type="term" value="F:monooxygenase activity"/>
    <property type="evidence" value="ECO:0007669"/>
    <property type="project" value="UniProtKB-KW"/>
</dbReference>
<dbReference type="Pfam" id="PF00296">
    <property type="entry name" value="Bac_luciferase"/>
    <property type="match status" value="1"/>
</dbReference>
<keyword evidence="2 4" id="KW-0503">Monooxygenase</keyword>
<dbReference type="PANTHER" id="PTHR30137:SF8">
    <property type="entry name" value="BLR5498 PROTEIN"/>
    <property type="match status" value="1"/>
</dbReference>
<evidence type="ECO:0000256" key="1">
    <source>
        <dbReference type="ARBA" id="ARBA00023002"/>
    </source>
</evidence>
<dbReference type="SUPFAM" id="SSF51679">
    <property type="entry name" value="Bacterial luciferase-like"/>
    <property type="match status" value="1"/>
</dbReference>
<dbReference type="InterPro" id="IPR024011">
    <property type="entry name" value="Biosynth_lucif-like_mOase_dom"/>
</dbReference>
<accession>A0A1C6SDN6</accession>
<dbReference type="NCBIfam" id="TIGR04020">
    <property type="entry name" value="seco_metab_LLM"/>
    <property type="match status" value="1"/>
</dbReference>